<keyword evidence="1" id="KW-0812">Transmembrane</keyword>
<name>A0A4P8YKW3_9ENTR</name>
<evidence type="ECO:0000313" key="2">
    <source>
        <dbReference type="EMBL" id="QCT20334.1"/>
    </source>
</evidence>
<accession>A0A4P8YKW3</accession>
<keyword evidence="3" id="KW-1185">Reference proteome</keyword>
<dbReference type="KEGG" id="izh:FEM41_12070"/>
<keyword evidence="1" id="KW-1133">Transmembrane helix</keyword>
<keyword evidence="1" id="KW-0472">Membrane</keyword>
<organism evidence="2 3">
    <name type="scientific">Jejubacter calystegiae</name>
    <dbReference type="NCBI Taxonomy" id="2579935"/>
    <lineage>
        <taxon>Bacteria</taxon>
        <taxon>Pseudomonadati</taxon>
        <taxon>Pseudomonadota</taxon>
        <taxon>Gammaproteobacteria</taxon>
        <taxon>Enterobacterales</taxon>
        <taxon>Enterobacteriaceae</taxon>
        <taxon>Jejubacter</taxon>
    </lineage>
</organism>
<protein>
    <submittedName>
        <fullName evidence="2">Uncharacterized protein</fullName>
    </submittedName>
</protein>
<proteinExistence type="predicted"/>
<evidence type="ECO:0000256" key="1">
    <source>
        <dbReference type="SAM" id="Phobius"/>
    </source>
</evidence>
<feature type="transmembrane region" description="Helical" evidence="1">
    <location>
        <begin position="14"/>
        <end position="35"/>
    </location>
</feature>
<dbReference type="RefSeq" id="WP_138096209.1">
    <property type="nucleotide sequence ID" value="NZ_CP040428.1"/>
</dbReference>
<sequence length="71" mass="8304">MKTDFVWWLGLRRILSFFILVIISSVVNSFGWDYFTRKTPEPAVGVLRGFSSIICFLIIYFSCWQSGMLGW</sequence>
<reference evidence="2 3" key="1">
    <citation type="submission" date="2019-05" db="EMBL/GenBank/DDBJ databases">
        <title>Complete genome sequence of Izhakiella calystegiae KSNA2, an endophyte isolated from beach morning glory (Calystegia soldanella).</title>
        <authorList>
            <person name="Jiang L."/>
            <person name="Jeong J.C."/>
            <person name="Kim C.Y."/>
            <person name="Kim D.H."/>
            <person name="Kim S.W."/>
            <person name="Lee j."/>
        </authorList>
    </citation>
    <scope>NUCLEOTIDE SEQUENCE [LARGE SCALE GENOMIC DNA]</scope>
    <source>
        <strain evidence="2 3">KSNA2</strain>
    </source>
</reference>
<feature type="transmembrane region" description="Helical" evidence="1">
    <location>
        <begin position="47"/>
        <end position="67"/>
    </location>
</feature>
<dbReference type="EMBL" id="CP040428">
    <property type="protein sequence ID" value="QCT20334.1"/>
    <property type="molecule type" value="Genomic_DNA"/>
</dbReference>
<evidence type="ECO:0000313" key="3">
    <source>
        <dbReference type="Proteomes" id="UP000302163"/>
    </source>
</evidence>
<gene>
    <name evidence="2" type="ORF">FEM41_12070</name>
</gene>
<dbReference type="AlphaFoldDB" id="A0A4P8YKW3"/>
<dbReference type="Proteomes" id="UP000302163">
    <property type="component" value="Chromosome"/>
</dbReference>